<organism evidence="2 3">
    <name type="scientific">Vibrio ezurae NBRC 102218</name>
    <dbReference type="NCBI Taxonomy" id="1219080"/>
    <lineage>
        <taxon>Bacteria</taxon>
        <taxon>Pseudomonadati</taxon>
        <taxon>Pseudomonadota</taxon>
        <taxon>Gammaproteobacteria</taxon>
        <taxon>Vibrionales</taxon>
        <taxon>Vibrionaceae</taxon>
        <taxon>Vibrio</taxon>
    </lineage>
</organism>
<dbReference type="Gene3D" id="2.40.370.10">
    <property type="entry name" value="AttH-like domain"/>
    <property type="match status" value="2"/>
</dbReference>
<dbReference type="InterPro" id="IPR023374">
    <property type="entry name" value="AttH-like_dom_sf"/>
</dbReference>
<evidence type="ECO:0000259" key="1">
    <source>
        <dbReference type="Pfam" id="PF07143"/>
    </source>
</evidence>
<evidence type="ECO:0000313" key="3">
    <source>
        <dbReference type="Proteomes" id="UP000016562"/>
    </source>
</evidence>
<dbReference type="eggNOG" id="COG5621">
    <property type="taxonomic scope" value="Bacteria"/>
</dbReference>
<dbReference type="Pfam" id="PF17186">
    <property type="entry name" value="Lipocalin_9"/>
    <property type="match status" value="1"/>
</dbReference>
<sequence>MKKFFNKYLLSLSIGLLMLVVIAGLITRYYRAKEQEHRHLMEEMAEQAQSTFEPVLPNKSVSFPDDFTVHPTYQQEVWRYIATVKDQQGNPYLVQWFLFRMAMSEVQGVSWESPQIYTSQAIVTTPKQIFLDQRFARGGIGLVGIRQRPYQLSIGNWSIRSFSERPFPGRVFVSTDQFSVDLTSKLLRPYVGLGDKGYQVTHDLLAKAMYGYSAPYIEASGTIRIGNQDIKVAGSASFTQVWGTDIMGQKQSGYSHLLFRLQDGRVLSLVKSHHQEKIHPYSFGNLYTPDGKHIALSNEDIEIRSVGTTTLSNGKVLPLQWVVNIPKYNIHLTAHSNRYDQWANLSIPSWSGRIQTTGNIKAEGYLQLVGY</sequence>
<dbReference type="STRING" id="1219080.VEZ01S_08_01980"/>
<reference evidence="2 3" key="1">
    <citation type="submission" date="2013-09" db="EMBL/GenBank/DDBJ databases">
        <title>Whole genome shotgun sequence of Vibrio ezurae NBRC 102218.</title>
        <authorList>
            <person name="Yoshida I."/>
            <person name="Hosoyama A."/>
            <person name="Numata M."/>
            <person name="Hashimoto M."/>
            <person name="Hosoyama Y."/>
            <person name="Tsuchikane K."/>
            <person name="Noguchi M."/>
            <person name="Hirakata S."/>
            <person name="Ichikawa N."/>
            <person name="Ohji S."/>
            <person name="Yamazoe A."/>
            <person name="Fujita N."/>
        </authorList>
    </citation>
    <scope>NUCLEOTIDE SEQUENCE [LARGE SCALE GENOMIC DNA]</scope>
    <source>
        <strain evidence="2 3">NBRC 102218</strain>
    </source>
</reference>
<accession>U3B114</accession>
<keyword evidence="3" id="KW-1185">Reference proteome</keyword>
<dbReference type="PANTHER" id="PTHR38591:SF1">
    <property type="entry name" value="BLL1000 PROTEIN"/>
    <property type="match status" value="1"/>
</dbReference>
<proteinExistence type="predicted"/>
<dbReference type="InterPro" id="IPR010791">
    <property type="entry name" value="AttH_dom"/>
</dbReference>
<evidence type="ECO:0000313" key="2">
    <source>
        <dbReference type="EMBL" id="GAD79162.1"/>
    </source>
</evidence>
<feature type="domain" description="AttH" evidence="1">
    <location>
        <begin position="76"/>
        <end position="243"/>
    </location>
</feature>
<dbReference type="SUPFAM" id="SSF159245">
    <property type="entry name" value="AttH-like"/>
    <property type="match status" value="1"/>
</dbReference>
<protein>
    <recommendedName>
        <fullName evidence="1">AttH domain-containing protein</fullName>
    </recommendedName>
</protein>
<dbReference type="EMBL" id="BATM01000008">
    <property type="protein sequence ID" value="GAD79162.1"/>
    <property type="molecule type" value="Genomic_DNA"/>
</dbReference>
<dbReference type="RefSeq" id="WP_021712873.1">
    <property type="nucleotide sequence ID" value="NZ_BATM01000008.1"/>
</dbReference>
<name>U3B114_9VIBR</name>
<comment type="caution">
    <text evidence="2">The sequence shown here is derived from an EMBL/GenBank/DDBJ whole genome shotgun (WGS) entry which is preliminary data.</text>
</comment>
<gene>
    <name evidence="2" type="ORF">VEZ01S_08_01980</name>
</gene>
<dbReference type="Pfam" id="PF07143">
    <property type="entry name" value="CrtC"/>
    <property type="match status" value="1"/>
</dbReference>
<dbReference type="PANTHER" id="PTHR38591">
    <property type="entry name" value="HYDROLASE"/>
    <property type="match status" value="1"/>
</dbReference>
<dbReference type="AlphaFoldDB" id="U3B114"/>
<dbReference type="OrthoDB" id="9770826at2"/>
<dbReference type="Proteomes" id="UP000016562">
    <property type="component" value="Unassembled WGS sequence"/>
</dbReference>